<comment type="subcellular location">
    <subcellularLocation>
        <location evidence="1">Mitochondrion inner membrane</location>
        <topology evidence="1">Peripheral membrane protein</topology>
        <orientation evidence="1">Matrix side</orientation>
    </subcellularLocation>
</comment>
<reference evidence="9 10" key="1">
    <citation type="journal article" date="2022" name="Nat. Plants">
        <title>Genomes of leafy and leafless Platanthera orchids illuminate the evolution of mycoheterotrophy.</title>
        <authorList>
            <person name="Li M.H."/>
            <person name="Liu K.W."/>
            <person name="Li Z."/>
            <person name="Lu H.C."/>
            <person name="Ye Q.L."/>
            <person name="Zhang D."/>
            <person name="Wang J.Y."/>
            <person name="Li Y.F."/>
            <person name="Zhong Z.M."/>
            <person name="Liu X."/>
            <person name="Yu X."/>
            <person name="Liu D.K."/>
            <person name="Tu X.D."/>
            <person name="Liu B."/>
            <person name="Hao Y."/>
            <person name="Liao X.Y."/>
            <person name="Jiang Y.T."/>
            <person name="Sun W.H."/>
            <person name="Chen J."/>
            <person name="Chen Y.Q."/>
            <person name="Ai Y."/>
            <person name="Zhai J.W."/>
            <person name="Wu S.S."/>
            <person name="Zhou Z."/>
            <person name="Hsiao Y.Y."/>
            <person name="Wu W.L."/>
            <person name="Chen Y.Y."/>
            <person name="Lin Y.F."/>
            <person name="Hsu J.L."/>
            <person name="Li C.Y."/>
            <person name="Wang Z.W."/>
            <person name="Zhao X."/>
            <person name="Zhong W.Y."/>
            <person name="Ma X.K."/>
            <person name="Ma L."/>
            <person name="Huang J."/>
            <person name="Chen G.Z."/>
            <person name="Huang M.Z."/>
            <person name="Huang L."/>
            <person name="Peng D.H."/>
            <person name="Luo Y.B."/>
            <person name="Zou S.Q."/>
            <person name="Chen S.P."/>
            <person name="Lan S."/>
            <person name="Tsai W.C."/>
            <person name="Van de Peer Y."/>
            <person name="Liu Z.J."/>
        </authorList>
    </citation>
    <scope>NUCLEOTIDE SEQUENCE [LARGE SCALE GENOMIC DNA]</scope>
    <source>
        <strain evidence="9">Lor287</strain>
    </source>
</reference>
<evidence type="ECO:0000313" key="10">
    <source>
        <dbReference type="Proteomes" id="UP001418222"/>
    </source>
</evidence>
<dbReference type="Proteomes" id="UP001418222">
    <property type="component" value="Unassembled WGS sequence"/>
</dbReference>
<keyword evidence="3" id="KW-0813">Transport</keyword>
<dbReference type="AlphaFoldDB" id="A0AAP0GEG7"/>
<keyword evidence="7" id="KW-0496">Mitochondrion</keyword>
<dbReference type="InterPro" id="IPR006806">
    <property type="entry name" value="NDUFA5"/>
</dbReference>
<evidence type="ECO:0000256" key="4">
    <source>
        <dbReference type="ARBA" id="ARBA00022660"/>
    </source>
</evidence>
<evidence type="ECO:0000313" key="9">
    <source>
        <dbReference type="EMBL" id="KAK8954803.1"/>
    </source>
</evidence>
<comment type="similarity">
    <text evidence="2">Belongs to the complex I NDUFA5 subunit family.</text>
</comment>
<keyword evidence="8" id="KW-0472">Membrane</keyword>
<dbReference type="GO" id="GO:0022904">
    <property type="term" value="P:respiratory electron transport chain"/>
    <property type="evidence" value="ECO:0007669"/>
    <property type="project" value="InterPro"/>
</dbReference>
<name>A0AAP0GEG7_9ASPA</name>
<keyword evidence="6" id="KW-0249">Electron transport</keyword>
<evidence type="ECO:0000256" key="6">
    <source>
        <dbReference type="ARBA" id="ARBA00022982"/>
    </source>
</evidence>
<evidence type="ECO:0000256" key="1">
    <source>
        <dbReference type="ARBA" id="ARBA00004443"/>
    </source>
</evidence>
<organism evidence="9 10">
    <name type="scientific">Platanthera zijinensis</name>
    <dbReference type="NCBI Taxonomy" id="2320716"/>
    <lineage>
        <taxon>Eukaryota</taxon>
        <taxon>Viridiplantae</taxon>
        <taxon>Streptophyta</taxon>
        <taxon>Embryophyta</taxon>
        <taxon>Tracheophyta</taxon>
        <taxon>Spermatophyta</taxon>
        <taxon>Magnoliopsida</taxon>
        <taxon>Liliopsida</taxon>
        <taxon>Asparagales</taxon>
        <taxon>Orchidaceae</taxon>
        <taxon>Orchidoideae</taxon>
        <taxon>Orchideae</taxon>
        <taxon>Orchidinae</taxon>
        <taxon>Platanthera</taxon>
    </lineage>
</organism>
<dbReference type="Pfam" id="PF04716">
    <property type="entry name" value="ETC_C1_NDUFA5"/>
    <property type="match status" value="1"/>
</dbReference>
<evidence type="ECO:0000256" key="7">
    <source>
        <dbReference type="ARBA" id="ARBA00023128"/>
    </source>
</evidence>
<keyword evidence="4" id="KW-0679">Respiratory chain</keyword>
<sequence>MTDGMWSMLMVKVRETMGIVGIEVVQNRQVTMISLYKQTLMEIKVVPEEEGYHKAMESFANHPHRACDVGVMAI</sequence>
<evidence type="ECO:0000256" key="8">
    <source>
        <dbReference type="ARBA" id="ARBA00023136"/>
    </source>
</evidence>
<protein>
    <submittedName>
        <fullName evidence="9">Uncharacterized protein</fullName>
    </submittedName>
</protein>
<dbReference type="GO" id="GO:0005743">
    <property type="term" value="C:mitochondrial inner membrane"/>
    <property type="evidence" value="ECO:0007669"/>
    <property type="project" value="UniProtKB-SubCell"/>
</dbReference>
<dbReference type="PANTHER" id="PTHR12653:SF0">
    <property type="entry name" value="NADH DEHYDROGENASE [UBIQUINONE] 1 ALPHA SUBCOMPLEX SUBUNIT 5"/>
    <property type="match status" value="1"/>
</dbReference>
<dbReference type="PANTHER" id="PTHR12653">
    <property type="entry name" value="NADH-UBIQUINONE OXIDOREDUCTASE 13 KD-B SUBUNIT"/>
    <property type="match status" value="1"/>
</dbReference>
<keyword evidence="5" id="KW-0999">Mitochondrion inner membrane</keyword>
<keyword evidence="10" id="KW-1185">Reference proteome</keyword>
<comment type="caution">
    <text evidence="9">The sequence shown here is derived from an EMBL/GenBank/DDBJ whole genome shotgun (WGS) entry which is preliminary data.</text>
</comment>
<proteinExistence type="inferred from homology"/>
<accession>A0AAP0GEG7</accession>
<dbReference type="EMBL" id="JBBWWQ010000002">
    <property type="protein sequence ID" value="KAK8954803.1"/>
    <property type="molecule type" value="Genomic_DNA"/>
</dbReference>
<evidence type="ECO:0000256" key="5">
    <source>
        <dbReference type="ARBA" id="ARBA00022792"/>
    </source>
</evidence>
<evidence type="ECO:0000256" key="2">
    <source>
        <dbReference type="ARBA" id="ARBA00010261"/>
    </source>
</evidence>
<gene>
    <name evidence="9" type="ORF">KSP39_PZI002043</name>
</gene>
<evidence type="ECO:0000256" key="3">
    <source>
        <dbReference type="ARBA" id="ARBA00022448"/>
    </source>
</evidence>